<organism evidence="2 3">
    <name type="scientific">Penicillium camemberti (strain FM 013)</name>
    <dbReference type="NCBI Taxonomy" id="1429867"/>
    <lineage>
        <taxon>Eukaryota</taxon>
        <taxon>Fungi</taxon>
        <taxon>Dikarya</taxon>
        <taxon>Ascomycota</taxon>
        <taxon>Pezizomycotina</taxon>
        <taxon>Eurotiomycetes</taxon>
        <taxon>Eurotiomycetidae</taxon>
        <taxon>Eurotiales</taxon>
        <taxon>Aspergillaceae</taxon>
        <taxon>Penicillium</taxon>
    </lineage>
</organism>
<protein>
    <submittedName>
        <fullName evidence="2">Str. FM013</fullName>
    </submittedName>
</protein>
<evidence type="ECO:0000313" key="3">
    <source>
        <dbReference type="Proteomes" id="UP000053732"/>
    </source>
</evidence>
<dbReference type="Proteomes" id="UP000053732">
    <property type="component" value="Unassembled WGS sequence"/>
</dbReference>
<evidence type="ECO:0000256" key="1">
    <source>
        <dbReference type="SAM" id="MobiDB-lite"/>
    </source>
</evidence>
<feature type="region of interest" description="Disordered" evidence="1">
    <location>
        <begin position="1"/>
        <end position="26"/>
    </location>
</feature>
<feature type="compositionally biased region" description="Basic residues" evidence="1">
    <location>
        <begin position="1"/>
        <end position="11"/>
    </location>
</feature>
<evidence type="ECO:0000313" key="2">
    <source>
        <dbReference type="EMBL" id="CRL28087.1"/>
    </source>
</evidence>
<gene>
    <name evidence="2" type="ORF">PCAMFM013_S025g000145</name>
</gene>
<dbReference type="EMBL" id="HG793158">
    <property type="protein sequence ID" value="CRL28087.1"/>
    <property type="molecule type" value="Genomic_DNA"/>
</dbReference>
<sequence length="60" mass="6777">MKYKVQKKKRIGTPPRQSPFLGSNAGHSPSMAWAQMQLHVYPDHMLDFDGQGNFIASCLE</sequence>
<reference evidence="2 3" key="1">
    <citation type="journal article" date="2014" name="Nat. Commun.">
        <title>Multiple recent horizontal transfers of a large genomic region in cheese making fungi.</title>
        <authorList>
            <person name="Cheeseman K."/>
            <person name="Ropars J."/>
            <person name="Renault P."/>
            <person name="Dupont J."/>
            <person name="Gouzy J."/>
            <person name="Branca A."/>
            <person name="Abraham A.L."/>
            <person name="Ceppi M."/>
            <person name="Conseiller E."/>
            <person name="Debuchy R."/>
            <person name="Malagnac F."/>
            <person name="Goarin A."/>
            <person name="Silar P."/>
            <person name="Lacoste S."/>
            <person name="Sallet E."/>
            <person name="Bensimon A."/>
            <person name="Giraud T."/>
            <person name="Brygoo Y."/>
        </authorList>
    </citation>
    <scope>NUCLEOTIDE SEQUENCE [LARGE SCALE GENOMIC DNA]</scope>
    <source>
        <strain evidence="3">FM 013</strain>
    </source>
</reference>
<proteinExistence type="predicted"/>
<accession>A0A0G4PNQ6</accession>
<name>A0A0G4PNQ6_PENC3</name>
<keyword evidence="3" id="KW-1185">Reference proteome</keyword>
<dbReference type="AlphaFoldDB" id="A0A0G4PNQ6"/>